<dbReference type="Pfam" id="PF16197">
    <property type="entry name" value="KAsynt_C_assoc"/>
    <property type="match status" value="1"/>
</dbReference>
<dbReference type="KEGG" id="foc:113208063"/>
<evidence type="ECO:0000313" key="4">
    <source>
        <dbReference type="RefSeq" id="XP_052128824.1"/>
    </source>
</evidence>
<feature type="domain" description="Ketosynthase family 3 (KS3)" evidence="2">
    <location>
        <begin position="2"/>
        <end position="422"/>
    </location>
</feature>
<dbReference type="InterPro" id="IPR050091">
    <property type="entry name" value="PKS_NRPS_Biosynth_Enz"/>
</dbReference>
<keyword evidence="3" id="KW-1185">Reference proteome</keyword>
<dbReference type="InterPro" id="IPR042104">
    <property type="entry name" value="PKS_dehydratase_sf"/>
</dbReference>
<dbReference type="AlphaFoldDB" id="A0A9C6X479"/>
<reference evidence="4" key="1">
    <citation type="submission" date="2025-08" db="UniProtKB">
        <authorList>
            <consortium name="RefSeq"/>
        </authorList>
    </citation>
    <scope>IDENTIFICATION</scope>
    <source>
        <tissue evidence="4">Whole organism</tissue>
    </source>
</reference>
<dbReference type="Pfam" id="PF00698">
    <property type="entry name" value="Acyl_transf_1"/>
    <property type="match status" value="1"/>
</dbReference>
<evidence type="ECO:0000256" key="1">
    <source>
        <dbReference type="SAM" id="MobiDB-lite"/>
    </source>
</evidence>
<gene>
    <name evidence="4" type="primary">LOC113208063</name>
</gene>
<dbReference type="InterPro" id="IPR016035">
    <property type="entry name" value="Acyl_Trfase/lysoPLipase"/>
</dbReference>
<dbReference type="SUPFAM" id="SSF53901">
    <property type="entry name" value="Thiolase-like"/>
    <property type="match status" value="1"/>
</dbReference>
<dbReference type="InterPro" id="IPR020841">
    <property type="entry name" value="PKS_Beta-ketoAc_synthase_dom"/>
</dbReference>
<dbReference type="PANTHER" id="PTHR43775">
    <property type="entry name" value="FATTY ACID SYNTHASE"/>
    <property type="match status" value="1"/>
</dbReference>
<dbReference type="CDD" id="cd00833">
    <property type="entry name" value="PKS"/>
    <property type="match status" value="1"/>
</dbReference>
<accession>A0A9C6X479</accession>
<dbReference type="PANTHER" id="PTHR43775:SF23">
    <property type="entry name" value="FATTY ACID SYNTHASE 3"/>
    <property type="match status" value="1"/>
</dbReference>
<dbReference type="GO" id="GO:0004312">
    <property type="term" value="F:fatty acid synthase activity"/>
    <property type="evidence" value="ECO:0007669"/>
    <property type="project" value="TreeGrafter"/>
</dbReference>
<dbReference type="SMART" id="SM00825">
    <property type="entry name" value="PKS_KS"/>
    <property type="match status" value="1"/>
</dbReference>
<dbReference type="OrthoDB" id="329835at2759"/>
<dbReference type="InterPro" id="IPR014031">
    <property type="entry name" value="Ketoacyl_synth_C"/>
</dbReference>
<evidence type="ECO:0000259" key="2">
    <source>
        <dbReference type="PROSITE" id="PS52004"/>
    </source>
</evidence>
<dbReference type="InterPro" id="IPR014030">
    <property type="entry name" value="Ketoacyl_synth_N"/>
</dbReference>
<dbReference type="InterPro" id="IPR001227">
    <property type="entry name" value="Ac_transferase_dom_sf"/>
</dbReference>
<feature type="compositionally biased region" description="Basic and acidic residues" evidence="1">
    <location>
        <begin position="982"/>
        <end position="1004"/>
    </location>
</feature>
<dbReference type="Gene3D" id="3.30.70.3290">
    <property type="match status" value="1"/>
</dbReference>
<feature type="region of interest" description="Disordered" evidence="1">
    <location>
        <begin position="981"/>
        <end position="1004"/>
    </location>
</feature>
<dbReference type="InterPro" id="IPR014043">
    <property type="entry name" value="Acyl_transferase_dom"/>
</dbReference>
<dbReference type="Gene3D" id="3.40.366.10">
    <property type="entry name" value="Malonyl-Coenzyme A Acyl Carrier Protein, domain 2"/>
    <property type="match status" value="1"/>
</dbReference>
<name>A0A9C6X479_FRAOC</name>
<sequence length="1004" mass="109329">MGDEVVISGVGGHFPDCDNLKEYGEKLMKNLHLISDTAGELQPRYDAEMAATFQPDPDAVLNKETLKSGKMRFGDKFDNTFFGMHARLAAATDSITRHVLESTLEAVVDAGYSPKDLHGSNTAVFMGYHCSESESNFIRESADGFGIMGLNAAMTANRVSYWLDLKGTSFTHNTQLVSGMQGLDMAFRALCRGECDRAIVGAASLSYLAELATHYDDLGWLSPSGSCKPFDRAADGGVRSEAVVVLLLERRKTAQRVYAEVVHTAAALCCELSRSQLPQLERRVISHMLNNFYTDCGVHPKDIQYIEADGWGVDYVDESEIGSLDDVIASRRTEPLLIGSVKGNIGQTEAASGLSSICKVLVALESGIIPATINHVEPHGRLSALRNGRIRVVTENTPLPEGLVAVNNIGLGGMVGHVLLRPNMKVKLPPAMPPADATDSVAFPKLLLMSGRTPEGLEEVMKIAELNANDPEYLHLLHGAFASHIFGHMYRGYSITPRNDQQPPQVKFYTGQKRPVWFIYSGMGSQWPGMGEDLMRIPVFAAAVERCHAALVPLGLDLKHIITSKDPKIYDNILHSFVGIAVVQVGLTDVLRSLGIEPTGIIGHSVGELGCAYADGCITAEQMMLAAHARGQASNETKLIPGMMAAVGMGYKDIKDMIPEPIEVACHNSATSCTLSGPTADLERFVAQLKDKGVFARSVNVSNIAYHSRYIKPAAPRLLELLKGVILEPKARSTRWVSTSVKPGEHKSPAAKFASAEYFTNNLLSSVYFEEGCESIDKDALAIEIAPHGLLQAILKRSLHEDAVNIPMTKRDFPGTAMVLDALGKMYMEGLNPQVSRLYPKVETPVSRGTTSLSPLATWDHRDSWPVAFLKAPSGSGPRTELHLPLALSTAELAHLRECSWNGHTVLTPATCLNLVHTTVGSYAEEGMPTIFENVVFYDPIEVPEAGTDELYVFVQRGSGHFEVSVNNRLLATGRAFPMSEQDYKDHQAKNKDKPPATVPREER</sequence>
<dbReference type="InterPro" id="IPR032821">
    <property type="entry name" value="PKS_assoc"/>
</dbReference>
<protein>
    <submittedName>
        <fullName evidence="4">Fatty acid synthase-like</fullName>
    </submittedName>
</protein>
<dbReference type="PROSITE" id="PS52004">
    <property type="entry name" value="KS3_2"/>
    <property type="match status" value="1"/>
</dbReference>
<dbReference type="RefSeq" id="XP_052128824.1">
    <property type="nucleotide sequence ID" value="XM_052272864.1"/>
</dbReference>
<organism evidence="3 4">
    <name type="scientific">Frankliniella occidentalis</name>
    <name type="common">Western flower thrips</name>
    <name type="synonym">Euthrips occidentalis</name>
    <dbReference type="NCBI Taxonomy" id="133901"/>
    <lineage>
        <taxon>Eukaryota</taxon>
        <taxon>Metazoa</taxon>
        <taxon>Ecdysozoa</taxon>
        <taxon>Arthropoda</taxon>
        <taxon>Hexapoda</taxon>
        <taxon>Insecta</taxon>
        <taxon>Pterygota</taxon>
        <taxon>Neoptera</taxon>
        <taxon>Paraneoptera</taxon>
        <taxon>Thysanoptera</taxon>
        <taxon>Terebrantia</taxon>
        <taxon>Thripoidea</taxon>
        <taxon>Thripidae</taxon>
        <taxon>Frankliniella</taxon>
    </lineage>
</organism>
<dbReference type="GO" id="GO:0006633">
    <property type="term" value="P:fatty acid biosynthetic process"/>
    <property type="evidence" value="ECO:0007669"/>
    <property type="project" value="TreeGrafter"/>
</dbReference>
<proteinExistence type="predicted"/>
<dbReference type="InterPro" id="IPR016036">
    <property type="entry name" value="Malonyl_transacylase_ACP-bd"/>
</dbReference>
<dbReference type="Pfam" id="PF02801">
    <property type="entry name" value="Ketoacyl-synt_C"/>
    <property type="match status" value="1"/>
</dbReference>
<dbReference type="InterPro" id="IPR016039">
    <property type="entry name" value="Thiolase-like"/>
</dbReference>
<dbReference type="Gene3D" id="3.10.129.110">
    <property type="entry name" value="Polyketide synthase dehydratase"/>
    <property type="match status" value="1"/>
</dbReference>
<dbReference type="GeneID" id="113208063"/>
<dbReference type="SMART" id="SM00827">
    <property type="entry name" value="PKS_AT"/>
    <property type="match status" value="1"/>
</dbReference>
<dbReference type="SUPFAM" id="SSF52151">
    <property type="entry name" value="FabD/lysophospholipase-like"/>
    <property type="match status" value="1"/>
</dbReference>
<dbReference type="Pfam" id="PF00109">
    <property type="entry name" value="ketoacyl-synt"/>
    <property type="match status" value="1"/>
</dbReference>
<evidence type="ECO:0000313" key="3">
    <source>
        <dbReference type="Proteomes" id="UP000504606"/>
    </source>
</evidence>
<dbReference type="Gene3D" id="3.40.47.10">
    <property type="match status" value="1"/>
</dbReference>
<dbReference type="SUPFAM" id="SSF55048">
    <property type="entry name" value="Probable ACP-binding domain of malonyl-CoA ACP transacylase"/>
    <property type="match status" value="1"/>
</dbReference>
<dbReference type="Proteomes" id="UP000504606">
    <property type="component" value="Unplaced"/>
</dbReference>